<dbReference type="RefSeq" id="WP_177165425.1">
    <property type="nucleotide sequence ID" value="NZ_BJUX01000009.1"/>
</dbReference>
<keyword evidence="2" id="KW-0472">Membrane</keyword>
<dbReference type="SMART" id="SM00155">
    <property type="entry name" value="PLDc"/>
    <property type="match status" value="2"/>
</dbReference>
<dbReference type="Pfam" id="PF13091">
    <property type="entry name" value="PLDc_2"/>
    <property type="match status" value="2"/>
</dbReference>
<dbReference type="AlphaFoldDB" id="A0A1H7QXM1"/>
<evidence type="ECO:0000313" key="6">
    <source>
        <dbReference type="Proteomes" id="UP000198548"/>
    </source>
</evidence>
<accession>A0A1H7QXM1</accession>
<dbReference type="Proteomes" id="UP000321425">
    <property type="component" value="Unassembled WGS sequence"/>
</dbReference>
<evidence type="ECO:0000313" key="5">
    <source>
        <dbReference type="EMBL" id="SEL52395.1"/>
    </source>
</evidence>
<dbReference type="EMBL" id="BJUX01000009">
    <property type="protein sequence ID" value="GEK88982.1"/>
    <property type="molecule type" value="Genomic_DNA"/>
</dbReference>
<dbReference type="PROSITE" id="PS50035">
    <property type="entry name" value="PLD"/>
    <property type="match status" value="2"/>
</dbReference>
<evidence type="ECO:0000313" key="7">
    <source>
        <dbReference type="Proteomes" id="UP000321425"/>
    </source>
</evidence>
<dbReference type="InterPro" id="IPR025202">
    <property type="entry name" value="PLD-like_dom"/>
</dbReference>
<evidence type="ECO:0000313" key="4">
    <source>
        <dbReference type="EMBL" id="GEK88982.1"/>
    </source>
</evidence>
<proteinExistence type="predicted"/>
<gene>
    <name evidence="4" type="primary">plD</name>
    <name evidence="4" type="ORF">APU01nite_10210</name>
    <name evidence="5" type="ORF">SAMN04488100_10318</name>
</gene>
<dbReference type="CDD" id="cd09111">
    <property type="entry name" value="PLDc_ymdC_like_1"/>
    <property type="match status" value="1"/>
</dbReference>
<keyword evidence="2" id="KW-1133">Transmembrane helix</keyword>
<dbReference type="PANTHER" id="PTHR21248:SF12">
    <property type="entry name" value="CARDIOLIPIN SYNTHASE C"/>
    <property type="match status" value="1"/>
</dbReference>
<dbReference type="STRING" id="426703.SAMN04488100_10318"/>
<dbReference type="PANTHER" id="PTHR21248">
    <property type="entry name" value="CARDIOLIPIN SYNTHASE"/>
    <property type="match status" value="1"/>
</dbReference>
<feature type="region of interest" description="Disordered" evidence="1">
    <location>
        <begin position="439"/>
        <end position="462"/>
    </location>
</feature>
<reference evidence="5 6" key="1">
    <citation type="submission" date="2016-10" db="EMBL/GenBank/DDBJ databases">
        <authorList>
            <person name="de Groot N.N."/>
        </authorList>
    </citation>
    <scope>NUCLEOTIDE SEQUENCE [LARGE SCALE GENOMIC DNA]</scope>
    <source>
        <strain evidence="5 6">DSM 19182</strain>
    </source>
</reference>
<feature type="domain" description="PLD phosphodiesterase" evidence="3">
    <location>
        <begin position="155"/>
        <end position="182"/>
    </location>
</feature>
<keyword evidence="2" id="KW-0812">Transmembrane</keyword>
<dbReference type="GO" id="GO:0032049">
    <property type="term" value="P:cardiolipin biosynthetic process"/>
    <property type="evidence" value="ECO:0007669"/>
    <property type="project" value="UniProtKB-ARBA"/>
</dbReference>
<feature type="transmembrane region" description="Helical" evidence="2">
    <location>
        <begin position="14"/>
        <end position="35"/>
    </location>
</feature>
<dbReference type="GO" id="GO:0030572">
    <property type="term" value="F:phosphatidyltransferase activity"/>
    <property type="evidence" value="ECO:0007669"/>
    <property type="project" value="UniProtKB-ARBA"/>
</dbReference>
<reference evidence="4 7" key="2">
    <citation type="submission" date="2019-07" db="EMBL/GenBank/DDBJ databases">
        <title>Whole genome shotgun sequence of Alkalibacterium putridalgicola NBRC 103243.</title>
        <authorList>
            <person name="Hosoyama A."/>
            <person name="Uohara A."/>
            <person name="Ohji S."/>
            <person name="Ichikawa N."/>
        </authorList>
    </citation>
    <scope>NUCLEOTIDE SEQUENCE [LARGE SCALE GENOMIC DNA]</scope>
    <source>
        <strain evidence="4 7">NBRC 103243</strain>
    </source>
</reference>
<dbReference type="InterPro" id="IPR001736">
    <property type="entry name" value="PLipase_D/transphosphatidylase"/>
</dbReference>
<evidence type="ECO:0000259" key="3">
    <source>
        <dbReference type="PROSITE" id="PS50035"/>
    </source>
</evidence>
<dbReference type="SUPFAM" id="SSF56024">
    <property type="entry name" value="Phospholipase D/nuclease"/>
    <property type="match status" value="2"/>
</dbReference>
<dbReference type="EMBL" id="FOBL01000003">
    <property type="protein sequence ID" value="SEL52395.1"/>
    <property type="molecule type" value="Genomic_DNA"/>
</dbReference>
<evidence type="ECO:0000256" key="1">
    <source>
        <dbReference type="SAM" id="MobiDB-lite"/>
    </source>
</evidence>
<evidence type="ECO:0000256" key="2">
    <source>
        <dbReference type="SAM" id="Phobius"/>
    </source>
</evidence>
<dbReference type="Gene3D" id="3.30.870.10">
    <property type="entry name" value="Endonuclease Chain A"/>
    <property type="match status" value="2"/>
</dbReference>
<protein>
    <submittedName>
        <fullName evidence="5">Phosphatidylserine/phosphatidylglycerophosphate/cardiolipin synthase</fullName>
    </submittedName>
    <submittedName>
        <fullName evidence="4">Phospholipase D family protein</fullName>
    </submittedName>
</protein>
<feature type="compositionally biased region" description="Polar residues" evidence="1">
    <location>
        <begin position="446"/>
        <end position="461"/>
    </location>
</feature>
<dbReference type="Proteomes" id="UP000198548">
    <property type="component" value="Unassembled WGS sequence"/>
</dbReference>
<sequence length="481" mass="54823">MKHKEALIKILKTLGKILAVYLVYVVVTAIIWPVLMPAPEHVDVEPAFVETSEEVALLEYGIEAFGARLDLIDSAEETIDVAYYYAKKGKSVDLFHAYMLAAADRGVKVRYLLDGISHGVRGDERDVIYAFNDHPNIEFKLHEPIPSVLLAPWRINNRMHDKLLLVDNKYSVNGGRNISDLYYERTSQDVAYSHDRDIFLMKTQTEETGIIDQLSAYYGDLFDSEYAVDLDARSFFDWSGEKARLKTAELKQVYADHRKEVSERGASTSLETWTSRTMPIESGYHVQNELTRGFKQPYVWSHLLELSSRADSHLFIQSPWVIPNSRMREEFRETDFKTSEGLMLTNGMSTNNNPIGQLGTENRKSLFIDSFLDYYEYQPTESSLHTKTWVFDKEVSAIGSYNFDARSTYLSTESMVILKSEALAEQLLTEAEESFIEKSRQIHADGSSSNGEETNGETASLAQRLPTPLLRPLAWLLEDLI</sequence>
<keyword evidence="7" id="KW-1185">Reference proteome</keyword>
<feature type="domain" description="PLD phosphodiesterase" evidence="3">
    <location>
        <begin position="380"/>
        <end position="407"/>
    </location>
</feature>
<organism evidence="5 6">
    <name type="scientific">Alkalibacterium putridalgicola</name>
    <dbReference type="NCBI Taxonomy" id="426703"/>
    <lineage>
        <taxon>Bacteria</taxon>
        <taxon>Bacillati</taxon>
        <taxon>Bacillota</taxon>
        <taxon>Bacilli</taxon>
        <taxon>Lactobacillales</taxon>
        <taxon>Carnobacteriaceae</taxon>
        <taxon>Alkalibacterium</taxon>
    </lineage>
</organism>
<name>A0A1H7QXM1_9LACT</name>